<dbReference type="NCBIfam" id="TIGR01498">
    <property type="entry name" value="folK"/>
    <property type="match status" value="1"/>
</dbReference>
<dbReference type="NCBIfam" id="TIGR00525">
    <property type="entry name" value="folB"/>
    <property type="match status" value="1"/>
</dbReference>
<keyword evidence="12 13" id="KW-0456">Lyase</keyword>
<dbReference type="CDD" id="cd00534">
    <property type="entry name" value="DHNA_DHNTPE"/>
    <property type="match status" value="1"/>
</dbReference>
<dbReference type="SMART" id="SM00905">
    <property type="entry name" value="FolB"/>
    <property type="match status" value="1"/>
</dbReference>
<dbReference type="OrthoDB" id="9808041at2"/>
<evidence type="ECO:0000256" key="4">
    <source>
        <dbReference type="ARBA" id="ARBA00005051"/>
    </source>
</evidence>
<keyword evidence="7" id="KW-0808">Transferase</keyword>
<evidence type="ECO:0000256" key="11">
    <source>
        <dbReference type="ARBA" id="ARBA00022909"/>
    </source>
</evidence>
<dbReference type="CDD" id="cd00483">
    <property type="entry name" value="HPPK"/>
    <property type="match status" value="1"/>
</dbReference>
<keyword evidence="9 15" id="KW-0418">Kinase</keyword>
<dbReference type="STRING" id="290052.ASU35_02660"/>
<dbReference type="Gene3D" id="3.30.70.560">
    <property type="entry name" value="7,8-Dihydro-6-hydroxymethylpterin-pyrophosphokinase HPPK"/>
    <property type="match status" value="1"/>
</dbReference>
<dbReference type="InterPro" id="IPR006157">
    <property type="entry name" value="FolB_dom"/>
</dbReference>
<dbReference type="PANTHER" id="PTHR43071:SF1">
    <property type="entry name" value="2-AMINO-4-HYDROXY-6-HYDROXYMETHYLDIHYDROPTERIDINE PYROPHOSPHOKINASE"/>
    <property type="match status" value="1"/>
</dbReference>
<dbReference type="InterPro" id="IPR035907">
    <property type="entry name" value="Hppk_sf"/>
</dbReference>
<feature type="domain" description="7,8-dihydro-6-hydroxymethylpterin-pyrophosphokinase" evidence="14">
    <location>
        <begin position="209"/>
        <end position="220"/>
    </location>
</feature>
<dbReference type="RefSeq" id="WP_058353364.1">
    <property type="nucleotide sequence ID" value="NZ_CABMMD010000175.1"/>
</dbReference>
<comment type="function">
    <text evidence="13">Catalyzes the conversion of 7,8-dihydroneopterin to 6-hydroxymethyl-7,8-dihydropterin.</text>
</comment>
<sequence length="272" mass="31402">MKKQDKIKIKDLEVYGKHGVFKEENVLGQKFLVSAELYVDTKKAGKSDAMEDSISYAEVAHEIESFSRDHTFKLLETLAGRLAERLLLKYKGIEKVHLEIKKPWAPILLPLDTVSVEIERGWHRVYLGIGSNMGDKEKYLKDSLELLAADERIRLFKVSDFIVTEPYGGIEQDDFLNGAVAVDTLYEPEELLAVVNEIEKQLGRQRTVHWGPRTLDIDILLYEEEVIREENLRIPHIEMHKRSFVLEPLVQIAPQAKHPLLQKTVYELWNSL</sequence>
<dbReference type="EC" id="4.1.2.25" evidence="13"/>
<dbReference type="GO" id="GO:0005524">
    <property type="term" value="F:ATP binding"/>
    <property type="evidence" value="ECO:0007669"/>
    <property type="project" value="UniProtKB-KW"/>
</dbReference>
<dbReference type="Gene3D" id="3.30.1130.10">
    <property type="match status" value="1"/>
</dbReference>
<comment type="caution">
    <text evidence="15">The sequence shown here is derived from an EMBL/GenBank/DDBJ whole genome shotgun (WGS) entry which is preliminary data.</text>
</comment>
<dbReference type="EC" id="2.7.6.3" evidence="13"/>
<evidence type="ECO:0000313" key="15">
    <source>
        <dbReference type="EMBL" id="KSV58325.1"/>
    </source>
</evidence>
<dbReference type="AlphaFoldDB" id="A0A0V8QCN8"/>
<dbReference type="InterPro" id="IPR006156">
    <property type="entry name" value="Dihydroneopterin_aldolase"/>
</dbReference>
<comment type="similarity">
    <text evidence="6">In the N-terminal section; belongs to the DHNA family.</text>
</comment>
<keyword evidence="16" id="KW-1185">Reference proteome</keyword>
<dbReference type="InterPro" id="IPR000550">
    <property type="entry name" value="Hppk"/>
</dbReference>
<accession>A0A0V8QCN8</accession>
<organism evidence="15 16">
    <name type="scientific">Acetivibrio ethanolgignens</name>
    <dbReference type="NCBI Taxonomy" id="290052"/>
    <lineage>
        <taxon>Bacteria</taxon>
        <taxon>Bacillati</taxon>
        <taxon>Bacillota</taxon>
        <taxon>Clostridia</taxon>
        <taxon>Eubacteriales</taxon>
        <taxon>Oscillospiraceae</taxon>
        <taxon>Acetivibrio</taxon>
    </lineage>
</organism>
<evidence type="ECO:0000256" key="1">
    <source>
        <dbReference type="ARBA" id="ARBA00000198"/>
    </source>
</evidence>
<comment type="pathway">
    <text evidence="4">Cofactor biosynthesis; tetrahydrofolate biosynthesis; 2-amino-4-hydroxy-6-hydroxymethyl-7,8-dihydropteridine diphosphate from 7,8-dihydroneopterin triphosphate: step 4/4.</text>
</comment>
<dbReference type="InterPro" id="IPR043133">
    <property type="entry name" value="GTP-CH-I_C/QueF"/>
</dbReference>
<keyword evidence="8" id="KW-0547">Nucleotide-binding</keyword>
<comment type="pathway">
    <text evidence="3 13">Cofactor biosynthesis; tetrahydrofolate biosynthesis; 2-amino-4-hydroxy-6-hydroxymethyl-7,8-dihydropteridine diphosphate from 7,8-dihydroneopterin triphosphate: step 3/4.</text>
</comment>
<name>A0A0V8QCN8_9FIRM</name>
<dbReference type="GO" id="GO:0016301">
    <property type="term" value="F:kinase activity"/>
    <property type="evidence" value="ECO:0007669"/>
    <property type="project" value="UniProtKB-KW"/>
</dbReference>
<evidence type="ECO:0000256" key="9">
    <source>
        <dbReference type="ARBA" id="ARBA00022777"/>
    </source>
</evidence>
<dbReference type="PANTHER" id="PTHR43071">
    <property type="entry name" value="2-AMINO-4-HYDROXY-6-HYDROXYMETHYLDIHYDROPTERIDINE PYROPHOSPHOKINASE"/>
    <property type="match status" value="1"/>
</dbReference>
<keyword evidence="10" id="KW-0067">ATP-binding</keyword>
<comment type="catalytic activity">
    <reaction evidence="1">
        <text>6-hydroxymethyl-7,8-dihydropterin + ATP = (7,8-dihydropterin-6-yl)methyl diphosphate + AMP + H(+)</text>
        <dbReference type="Rhea" id="RHEA:11412"/>
        <dbReference type="ChEBI" id="CHEBI:15378"/>
        <dbReference type="ChEBI" id="CHEBI:30616"/>
        <dbReference type="ChEBI" id="CHEBI:44841"/>
        <dbReference type="ChEBI" id="CHEBI:72950"/>
        <dbReference type="ChEBI" id="CHEBI:456215"/>
        <dbReference type="EC" id="2.7.6.3"/>
    </reaction>
</comment>
<evidence type="ECO:0000256" key="2">
    <source>
        <dbReference type="ARBA" id="ARBA00001353"/>
    </source>
</evidence>
<dbReference type="FunFam" id="3.30.1130.10:FF:000003">
    <property type="entry name" value="7,8-dihydroneopterin aldolase"/>
    <property type="match status" value="1"/>
</dbReference>
<evidence type="ECO:0000256" key="12">
    <source>
        <dbReference type="ARBA" id="ARBA00023239"/>
    </source>
</evidence>
<dbReference type="SUPFAM" id="SSF55083">
    <property type="entry name" value="6-hydroxymethyl-7,8-dihydropterin pyrophosphokinase, HPPK"/>
    <property type="match status" value="1"/>
</dbReference>
<evidence type="ECO:0000313" key="16">
    <source>
        <dbReference type="Proteomes" id="UP000054874"/>
    </source>
</evidence>
<evidence type="ECO:0000256" key="3">
    <source>
        <dbReference type="ARBA" id="ARBA00005013"/>
    </source>
</evidence>
<dbReference type="GO" id="GO:0046654">
    <property type="term" value="P:tetrahydrofolate biosynthetic process"/>
    <property type="evidence" value="ECO:0007669"/>
    <property type="project" value="UniProtKB-UniRule"/>
</dbReference>
<gene>
    <name evidence="15" type="ORF">ASU35_02660</name>
</gene>
<dbReference type="NCBIfam" id="TIGR00526">
    <property type="entry name" value="folB_dom"/>
    <property type="match status" value="1"/>
</dbReference>
<keyword evidence="11 13" id="KW-0289">Folate biosynthesis</keyword>
<dbReference type="SUPFAM" id="SSF55620">
    <property type="entry name" value="Tetrahydrobiopterin biosynthesis enzymes-like"/>
    <property type="match status" value="1"/>
</dbReference>
<dbReference type="GO" id="GO:0046656">
    <property type="term" value="P:folic acid biosynthetic process"/>
    <property type="evidence" value="ECO:0007669"/>
    <property type="project" value="UniProtKB-UniRule"/>
</dbReference>
<dbReference type="GO" id="GO:0004150">
    <property type="term" value="F:dihydroneopterin aldolase activity"/>
    <property type="evidence" value="ECO:0007669"/>
    <property type="project" value="UniProtKB-UniRule"/>
</dbReference>
<evidence type="ECO:0000256" key="8">
    <source>
        <dbReference type="ARBA" id="ARBA00022741"/>
    </source>
</evidence>
<dbReference type="EMBL" id="LNAM01000175">
    <property type="protein sequence ID" value="KSV58325.1"/>
    <property type="molecule type" value="Genomic_DNA"/>
</dbReference>
<evidence type="ECO:0000256" key="10">
    <source>
        <dbReference type="ARBA" id="ARBA00022840"/>
    </source>
</evidence>
<evidence type="ECO:0000259" key="14">
    <source>
        <dbReference type="PROSITE" id="PS00794"/>
    </source>
</evidence>
<dbReference type="Proteomes" id="UP000054874">
    <property type="component" value="Unassembled WGS sequence"/>
</dbReference>
<evidence type="ECO:0000256" key="5">
    <source>
        <dbReference type="ARBA" id="ARBA00005708"/>
    </source>
</evidence>
<evidence type="ECO:0000256" key="13">
    <source>
        <dbReference type="RuleBase" id="RU362079"/>
    </source>
</evidence>
<dbReference type="PROSITE" id="PS00794">
    <property type="entry name" value="HPPK"/>
    <property type="match status" value="1"/>
</dbReference>
<evidence type="ECO:0000256" key="6">
    <source>
        <dbReference type="ARBA" id="ARBA00009640"/>
    </source>
</evidence>
<dbReference type="UniPathway" id="UPA00077">
    <property type="reaction ID" value="UER00154"/>
</dbReference>
<evidence type="ECO:0000256" key="7">
    <source>
        <dbReference type="ARBA" id="ARBA00022679"/>
    </source>
</evidence>
<dbReference type="Pfam" id="PF02152">
    <property type="entry name" value="FolB"/>
    <property type="match status" value="1"/>
</dbReference>
<comment type="similarity">
    <text evidence="5 13">Belongs to the DHNA family.</text>
</comment>
<proteinExistence type="inferred from homology"/>
<comment type="catalytic activity">
    <reaction evidence="2 13">
        <text>7,8-dihydroneopterin = 6-hydroxymethyl-7,8-dihydropterin + glycolaldehyde</text>
        <dbReference type="Rhea" id="RHEA:10540"/>
        <dbReference type="ChEBI" id="CHEBI:17001"/>
        <dbReference type="ChEBI" id="CHEBI:17071"/>
        <dbReference type="ChEBI" id="CHEBI:44841"/>
        <dbReference type="EC" id="4.1.2.25"/>
    </reaction>
</comment>
<dbReference type="GO" id="GO:0003848">
    <property type="term" value="F:2-amino-4-hydroxy-6-hydroxymethyldihydropteridine diphosphokinase activity"/>
    <property type="evidence" value="ECO:0007669"/>
    <property type="project" value="UniProtKB-EC"/>
</dbReference>
<protein>
    <recommendedName>
        <fullName evidence="13">Bifunctional folate synthesis protein</fullName>
    </recommendedName>
    <domain>
        <recommendedName>
            <fullName evidence="13">Dihydroneopterin aldolase</fullName>
            <shortName evidence="13">DHNA</shortName>
            <ecNumber evidence="13">4.1.2.25</ecNumber>
        </recommendedName>
        <alternativeName>
            <fullName evidence="13">7,8-dihydroneopterin aldolase</fullName>
        </alternativeName>
    </domain>
    <domain>
        <recommendedName>
            <fullName evidence="13">2-amino-4-hydroxy-6-hydroxymethyldihydropteridine pyrophosphokinase</fullName>
            <ecNumber evidence="13">2.7.6.3</ecNumber>
        </recommendedName>
        <alternativeName>
            <fullName evidence="13">6-hydroxymethyl-7,8-dihydropterin pyrophosphokinase</fullName>
            <shortName evidence="13">PPPK</shortName>
        </alternativeName>
        <alternativeName>
            <fullName evidence="13">7,8-dihydro-6-hydroxymethylpterin pyrophosphokinase</fullName>
            <shortName evidence="13">HPPK</shortName>
        </alternativeName>
    </domain>
</protein>
<dbReference type="Pfam" id="PF01288">
    <property type="entry name" value="HPPK"/>
    <property type="match status" value="1"/>
</dbReference>
<reference evidence="15 16" key="1">
    <citation type="submission" date="2015-11" db="EMBL/GenBank/DDBJ databases">
        <title>Butyribacter intestini gen. nov., sp. nov., a butyric acid-producing bacterium of the family Lachnospiraceae isolated from the human faeces.</title>
        <authorList>
            <person name="Zou Y."/>
            <person name="Xue W."/>
            <person name="Luo G."/>
            <person name="Lv M."/>
        </authorList>
    </citation>
    <scope>NUCLEOTIDE SEQUENCE [LARGE SCALE GENOMIC DNA]</scope>
    <source>
        <strain evidence="15 16">ACET-33324</strain>
    </source>
</reference>